<dbReference type="OrthoDB" id="5862745at2759"/>
<dbReference type="AlphaFoldDB" id="A0A4U5PDC9"/>
<protein>
    <submittedName>
        <fullName evidence="2">Uncharacterized protein</fullName>
    </submittedName>
</protein>
<organism evidence="2 3">
    <name type="scientific">Steinernema carpocapsae</name>
    <name type="common">Entomopathogenic nematode</name>
    <dbReference type="NCBI Taxonomy" id="34508"/>
    <lineage>
        <taxon>Eukaryota</taxon>
        <taxon>Metazoa</taxon>
        <taxon>Ecdysozoa</taxon>
        <taxon>Nematoda</taxon>
        <taxon>Chromadorea</taxon>
        <taxon>Rhabditida</taxon>
        <taxon>Tylenchina</taxon>
        <taxon>Panagrolaimomorpha</taxon>
        <taxon>Strongyloidoidea</taxon>
        <taxon>Steinernematidae</taxon>
        <taxon>Steinernema</taxon>
    </lineage>
</organism>
<dbReference type="Proteomes" id="UP000298663">
    <property type="component" value="Unassembled WGS sequence"/>
</dbReference>
<feature type="transmembrane region" description="Helical" evidence="1">
    <location>
        <begin position="20"/>
        <end position="40"/>
    </location>
</feature>
<evidence type="ECO:0000313" key="3">
    <source>
        <dbReference type="Proteomes" id="UP000298663"/>
    </source>
</evidence>
<feature type="transmembrane region" description="Helical" evidence="1">
    <location>
        <begin position="52"/>
        <end position="74"/>
    </location>
</feature>
<dbReference type="EMBL" id="AZBU02000002">
    <property type="protein sequence ID" value="TKR94447.1"/>
    <property type="molecule type" value="Genomic_DNA"/>
</dbReference>
<name>A0A4U5PDC9_STECR</name>
<keyword evidence="3" id="KW-1185">Reference proteome</keyword>
<comment type="caution">
    <text evidence="2">The sequence shown here is derived from an EMBL/GenBank/DDBJ whole genome shotgun (WGS) entry which is preliminary data.</text>
</comment>
<accession>A0A4U5PDC9</accession>
<keyword evidence="1" id="KW-0812">Transmembrane</keyword>
<keyword evidence="1" id="KW-0472">Membrane</keyword>
<sequence>MSLPASATVKQIEMIIEVGGIFVSAAVYILIVGFLCVWFSKSQFPLSEKLNVEAKILLQCFFLTAYCTVLNWLWHRHNITDLSNLCLNLMWIFNGGVNPAIYLILNTVIKKSGRVGISTIFSAYNPTNPVPITPEERKKEFKATVAQVTCKSKVTYVT</sequence>
<keyword evidence="1" id="KW-1133">Transmembrane helix</keyword>
<reference evidence="2 3" key="1">
    <citation type="journal article" date="2015" name="Genome Biol.">
        <title>Comparative genomics of Steinernema reveals deeply conserved gene regulatory networks.</title>
        <authorList>
            <person name="Dillman A.R."/>
            <person name="Macchietto M."/>
            <person name="Porter C.F."/>
            <person name="Rogers A."/>
            <person name="Williams B."/>
            <person name="Antoshechkin I."/>
            <person name="Lee M.M."/>
            <person name="Goodwin Z."/>
            <person name="Lu X."/>
            <person name="Lewis E.E."/>
            <person name="Goodrich-Blair H."/>
            <person name="Stock S.P."/>
            <person name="Adams B.J."/>
            <person name="Sternberg P.W."/>
            <person name="Mortazavi A."/>
        </authorList>
    </citation>
    <scope>NUCLEOTIDE SEQUENCE [LARGE SCALE GENOMIC DNA]</scope>
    <source>
        <strain evidence="2 3">ALL</strain>
    </source>
</reference>
<proteinExistence type="predicted"/>
<reference evidence="2 3" key="2">
    <citation type="journal article" date="2019" name="G3 (Bethesda)">
        <title>Hybrid Assembly of the Genome of the Entomopathogenic Nematode Steinernema carpocapsae Identifies the X-Chromosome.</title>
        <authorList>
            <person name="Serra L."/>
            <person name="Macchietto M."/>
            <person name="Macias-Munoz A."/>
            <person name="McGill C.J."/>
            <person name="Rodriguez I.M."/>
            <person name="Rodriguez B."/>
            <person name="Murad R."/>
            <person name="Mortazavi A."/>
        </authorList>
    </citation>
    <scope>NUCLEOTIDE SEQUENCE [LARGE SCALE GENOMIC DNA]</scope>
    <source>
        <strain evidence="2 3">ALL</strain>
    </source>
</reference>
<gene>
    <name evidence="2" type="ORF">L596_008724</name>
</gene>
<feature type="transmembrane region" description="Helical" evidence="1">
    <location>
        <begin position="89"/>
        <end position="109"/>
    </location>
</feature>
<evidence type="ECO:0000256" key="1">
    <source>
        <dbReference type="SAM" id="Phobius"/>
    </source>
</evidence>
<evidence type="ECO:0000313" key="2">
    <source>
        <dbReference type="EMBL" id="TKR94447.1"/>
    </source>
</evidence>